<dbReference type="Gene3D" id="3.40.50.150">
    <property type="entry name" value="Vaccinia Virus protein VP39"/>
    <property type="match status" value="1"/>
</dbReference>
<keyword evidence="2" id="KW-0489">Methyltransferase</keyword>
<evidence type="ECO:0000313" key="3">
    <source>
        <dbReference type="Proteomes" id="UP000265719"/>
    </source>
</evidence>
<dbReference type="InterPro" id="IPR029063">
    <property type="entry name" value="SAM-dependent_MTases_sf"/>
</dbReference>
<dbReference type="PANTHER" id="PTHR43464">
    <property type="entry name" value="METHYLTRANSFERASE"/>
    <property type="match status" value="1"/>
</dbReference>
<sequence>MREITAWEARVRENPGHSRWYVERFRTMAAQGRDLAGEARMVDAMLARGSRVLDAGCGPGRVGGELAARGHDVVGVDIDPYLVAAAREDHPGGDWRVGDLAELDLTERGEEPFDAVVCAGNVMTFLAPGTEVEVLRRMGDQVTADGRVVVGFGAGRGYPFDRFFGDVERAGLVTELTLATWDLRPFTAESDFLVAVLRRRADEPPRPPAATS</sequence>
<dbReference type="Proteomes" id="UP000265719">
    <property type="component" value="Chromosome"/>
</dbReference>
<feature type="domain" description="Methyltransferase" evidence="1">
    <location>
        <begin position="52"/>
        <end position="143"/>
    </location>
</feature>
<dbReference type="RefSeq" id="WP_068692785.1">
    <property type="nucleotide sequence ID" value="NZ_CP063196.1"/>
</dbReference>
<dbReference type="KEGG" id="thao:NI17_012285"/>
<dbReference type="PANTHER" id="PTHR43464:SF23">
    <property type="entry name" value="JUVENILE HORMONE ACID O-METHYLTRANSFERASE"/>
    <property type="match status" value="1"/>
</dbReference>
<dbReference type="GO" id="GO:0032259">
    <property type="term" value="P:methylation"/>
    <property type="evidence" value="ECO:0007669"/>
    <property type="project" value="UniProtKB-KW"/>
</dbReference>
<protein>
    <submittedName>
        <fullName evidence="2">Methyltransferase domain-containing protein</fullName>
    </submittedName>
</protein>
<dbReference type="Pfam" id="PF13649">
    <property type="entry name" value="Methyltransf_25"/>
    <property type="match status" value="1"/>
</dbReference>
<dbReference type="SUPFAM" id="SSF53335">
    <property type="entry name" value="S-adenosyl-L-methionine-dependent methyltransferases"/>
    <property type="match status" value="1"/>
</dbReference>
<proteinExistence type="predicted"/>
<accession>A0AA97LTD1</accession>
<evidence type="ECO:0000313" key="2">
    <source>
        <dbReference type="EMBL" id="UOE17692.1"/>
    </source>
</evidence>
<dbReference type="CDD" id="cd02440">
    <property type="entry name" value="AdoMet_MTases"/>
    <property type="match status" value="1"/>
</dbReference>
<keyword evidence="2" id="KW-0808">Transferase</keyword>
<dbReference type="AlphaFoldDB" id="A0AA97LTD1"/>
<organism evidence="2 3">
    <name type="scientific">Thermobifida halotolerans</name>
    <dbReference type="NCBI Taxonomy" id="483545"/>
    <lineage>
        <taxon>Bacteria</taxon>
        <taxon>Bacillati</taxon>
        <taxon>Actinomycetota</taxon>
        <taxon>Actinomycetes</taxon>
        <taxon>Streptosporangiales</taxon>
        <taxon>Nocardiopsidaceae</taxon>
        <taxon>Thermobifida</taxon>
    </lineage>
</organism>
<name>A0AA97LTD1_9ACTN</name>
<gene>
    <name evidence="2" type="ORF">NI17_012285</name>
</gene>
<dbReference type="EMBL" id="CP063196">
    <property type="protein sequence ID" value="UOE17692.1"/>
    <property type="molecule type" value="Genomic_DNA"/>
</dbReference>
<keyword evidence="3" id="KW-1185">Reference proteome</keyword>
<reference evidence="2" key="1">
    <citation type="submission" date="2020-10" db="EMBL/GenBank/DDBJ databases">
        <title>De novo genome project of the cellulose decomposer Thermobifida halotolerans type strain.</title>
        <authorList>
            <person name="Nagy I."/>
            <person name="Horvath B."/>
            <person name="Kukolya J."/>
            <person name="Nagy I."/>
            <person name="Orsini M."/>
        </authorList>
    </citation>
    <scope>NUCLEOTIDE SEQUENCE</scope>
    <source>
        <strain evidence="2">DSM 44931</strain>
    </source>
</reference>
<dbReference type="GO" id="GO:0010420">
    <property type="term" value="F:polyprenyldihydroxybenzoate methyltransferase activity"/>
    <property type="evidence" value="ECO:0007669"/>
    <property type="project" value="TreeGrafter"/>
</dbReference>
<dbReference type="InterPro" id="IPR041698">
    <property type="entry name" value="Methyltransf_25"/>
</dbReference>
<evidence type="ECO:0000259" key="1">
    <source>
        <dbReference type="Pfam" id="PF13649"/>
    </source>
</evidence>